<comment type="caution">
    <text evidence="1">The sequence shown here is derived from an EMBL/GenBank/DDBJ whole genome shotgun (WGS) entry which is preliminary data.</text>
</comment>
<evidence type="ECO:0000313" key="2">
    <source>
        <dbReference type="Proteomes" id="UP001055879"/>
    </source>
</evidence>
<proteinExistence type="predicted"/>
<dbReference type="Proteomes" id="UP001055879">
    <property type="component" value="Linkage Group LG17"/>
</dbReference>
<evidence type="ECO:0000313" key="1">
    <source>
        <dbReference type="EMBL" id="KAI3667093.1"/>
    </source>
</evidence>
<accession>A0ACB8XGX6</accession>
<dbReference type="EMBL" id="CM042063">
    <property type="protein sequence ID" value="KAI3667093.1"/>
    <property type="molecule type" value="Genomic_DNA"/>
</dbReference>
<reference evidence="2" key="1">
    <citation type="journal article" date="2022" name="Mol. Ecol. Resour.">
        <title>The genomes of chicory, endive, great burdock and yacon provide insights into Asteraceae palaeo-polyploidization history and plant inulin production.</title>
        <authorList>
            <person name="Fan W."/>
            <person name="Wang S."/>
            <person name="Wang H."/>
            <person name="Wang A."/>
            <person name="Jiang F."/>
            <person name="Liu H."/>
            <person name="Zhao H."/>
            <person name="Xu D."/>
            <person name="Zhang Y."/>
        </authorList>
    </citation>
    <scope>NUCLEOTIDE SEQUENCE [LARGE SCALE GENOMIC DNA]</scope>
    <source>
        <strain evidence="2">cv. Niubang</strain>
    </source>
</reference>
<organism evidence="1 2">
    <name type="scientific">Arctium lappa</name>
    <name type="common">Greater burdock</name>
    <name type="synonym">Lappa major</name>
    <dbReference type="NCBI Taxonomy" id="4217"/>
    <lineage>
        <taxon>Eukaryota</taxon>
        <taxon>Viridiplantae</taxon>
        <taxon>Streptophyta</taxon>
        <taxon>Embryophyta</taxon>
        <taxon>Tracheophyta</taxon>
        <taxon>Spermatophyta</taxon>
        <taxon>Magnoliopsida</taxon>
        <taxon>eudicotyledons</taxon>
        <taxon>Gunneridae</taxon>
        <taxon>Pentapetalae</taxon>
        <taxon>asterids</taxon>
        <taxon>campanulids</taxon>
        <taxon>Asterales</taxon>
        <taxon>Asteraceae</taxon>
        <taxon>Carduoideae</taxon>
        <taxon>Cardueae</taxon>
        <taxon>Arctiinae</taxon>
        <taxon>Arctium</taxon>
    </lineage>
</organism>
<keyword evidence="2" id="KW-1185">Reference proteome</keyword>
<name>A0ACB8XGX6_ARCLA</name>
<protein>
    <submittedName>
        <fullName evidence="1">Uncharacterized protein</fullName>
    </submittedName>
</protein>
<gene>
    <name evidence="1" type="ORF">L6452_42138</name>
</gene>
<sequence>MDMKVTTEEKRIHDWAITDMGGEFETVFELDNGASLMRGNLENLEKPSRVFLHWDHDLRTPFTDFKSQYEIFSRNLAVLARFNMEVLKMRNMDLVFIPILDTVNYFLVVFNFKNPSIVVLDNRHWEGCDMDDAIGNYEHVVDILTYGDLDGR</sequence>
<reference evidence="1 2" key="2">
    <citation type="journal article" date="2022" name="Mol. Ecol. Resour.">
        <title>The genomes of chicory, endive, great burdock and yacon provide insights into Asteraceae paleo-polyploidization history and plant inulin production.</title>
        <authorList>
            <person name="Fan W."/>
            <person name="Wang S."/>
            <person name="Wang H."/>
            <person name="Wang A."/>
            <person name="Jiang F."/>
            <person name="Liu H."/>
            <person name="Zhao H."/>
            <person name="Xu D."/>
            <person name="Zhang Y."/>
        </authorList>
    </citation>
    <scope>NUCLEOTIDE SEQUENCE [LARGE SCALE GENOMIC DNA]</scope>
    <source>
        <strain evidence="2">cv. Niubang</strain>
    </source>
</reference>